<sequence>MIRLNPEKLSVEFRPGVTATKPIIPRRYTLTHSDITAELFLTIALVYAYDKTNSMRDEVLGEWIKKGEKYFFYVYLYVDGKNPMITAIRNYVFRRELPLALEAIKYGDKEFFNSHPELNTSPIIVHFMSSIYQFNKIENWGTFSDYGLSRSHINSYKSLPWRSPYLLDMKLGDVTGDGVLDKVYLYGNKPDGASGIFIDNITVVVENGHTKERKTITPSFNSGYSPRLFLGDFTMDTIDDIKVSIDSGGSGGYGYFYIYSFKNNNLREIFNFDNYNKEYKYRVDYTDLYKVNIGNVMLDKLFVLDISYKGYNYVSQYYEESGKLKGPVQGEVLALNALVPIINDEKINSYDLLAFQRIIGTTNSDTLGYIENLLSWDGEKFISSRMFASIPGTNLISLYKL</sequence>
<proteinExistence type="predicted"/>
<gene>
    <name evidence="3" type="ORF">SAMN05444401_2392</name>
</gene>
<dbReference type="Proteomes" id="UP000184080">
    <property type="component" value="Unassembled WGS sequence"/>
</dbReference>
<dbReference type="OrthoDB" id="1653343at2"/>
<dbReference type="EMBL" id="FQZO01000003">
    <property type="protein sequence ID" value="SHJ17862.1"/>
    <property type="molecule type" value="Genomic_DNA"/>
</dbReference>
<evidence type="ECO:0000313" key="4">
    <source>
        <dbReference type="Proteomes" id="UP000184080"/>
    </source>
</evidence>
<dbReference type="InterPro" id="IPR028994">
    <property type="entry name" value="Integrin_alpha_N"/>
</dbReference>
<dbReference type="Pfam" id="PF12638">
    <property type="entry name" value="Staygreen"/>
    <property type="match status" value="1"/>
</dbReference>
<organism evidence="3 4">
    <name type="scientific">Clostridium amylolyticum</name>
    <dbReference type="NCBI Taxonomy" id="1121298"/>
    <lineage>
        <taxon>Bacteria</taxon>
        <taxon>Bacillati</taxon>
        <taxon>Bacillota</taxon>
        <taxon>Clostridia</taxon>
        <taxon>Eubacteriales</taxon>
        <taxon>Clostridiaceae</taxon>
        <taxon>Clostridium</taxon>
    </lineage>
</organism>
<name>A0A1M6H6Q0_9CLOT</name>
<dbReference type="STRING" id="1121298.SAMN05444401_2392"/>
<keyword evidence="1" id="KW-0809">Transit peptide</keyword>
<dbReference type="PANTHER" id="PTHR31750">
    <property type="entry name" value="PROTEIN STAY-GREEN 1, CHLOROPLASTIC-RELATED"/>
    <property type="match status" value="1"/>
</dbReference>
<dbReference type="SUPFAM" id="SSF69318">
    <property type="entry name" value="Integrin alpha N-terminal domain"/>
    <property type="match status" value="1"/>
</dbReference>
<dbReference type="AlphaFoldDB" id="A0A1M6H6Q0"/>
<reference evidence="3 4" key="1">
    <citation type="submission" date="2016-11" db="EMBL/GenBank/DDBJ databases">
        <authorList>
            <person name="Jaros S."/>
            <person name="Januszkiewicz K."/>
            <person name="Wedrychowicz H."/>
        </authorList>
    </citation>
    <scope>NUCLEOTIDE SEQUENCE [LARGE SCALE GENOMIC DNA]</scope>
    <source>
        <strain evidence="3 4">DSM 21864</strain>
    </source>
</reference>
<dbReference type="PANTHER" id="PTHR31750:SF4">
    <property type="entry name" value="LP06106P"/>
    <property type="match status" value="1"/>
</dbReference>
<protein>
    <submittedName>
        <fullName evidence="3">Staygreen protein</fullName>
    </submittedName>
</protein>
<dbReference type="InterPro" id="IPR024438">
    <property type="entry name" value="Staygreen"/>
</dbReference>
<evidence type="ECO:0000259" key="2">
    <source>
        <dbReference type="Pfam" id="PF12638"/>
    </source>
</evidence>
<accession>A0A1M6H6Q0</accession>
<evidence type="ECO:0000313" key="3">
    <source>
        <dbReference type="EMBL" id="SHJ17862.1"/>
    </source>
</evidence>
<evidence type="ECO:0000256" key="1">
    <source>
        <dbReference type="ARBA" id="ARBA00022946"/>
    </source>
</evidence>
<feature type="domain" description="Staygreen protein" evidence="2">
    <location>
        <begin position="4"/>
        <end position="146"/>
    </location>
</feature>
<keyword evidence="4" id="KW-1185">Reference proteome</keyword>